<comment type="caution">
    <text evidence="7">The sequence shown here is derived from an EMBL/GenBank/DDBJ whole genome shotgun (WGS) entry which is preliminary data.</text>
</comment>
<name>A0A5J5DZK0_9BIFI</name>
<dbReference type="SUPFAM" id="SSF53067">
    <property type="entry name" value="Actin-like ATPase domain"/>
    <property type="match status" value="1"/>
</dbReference>
<gene>
    <name evidence="7" type="ORF">EMO92_11280</name>
</gene>
<keyword evidence="2" id="KW-0597">Phosphoprotein</keyword>
<evidence type="ECO:0000313" key="7">
    <source>
        <dbReference type="EMBL" id="KAA8822245.1"/>
    </source>
</evidence>
<dbReference type="InterPro" id="IPR043129">
    <property type="entry name" value="ATPase_NBD"/>
</dbReference>
<dbReference type="PROSITE" id="PS01036">
    <property type="entry name" value="HSP70_3"/>
    <property type="match status" value="1"/>
</dbReference>
<keyword evidence="6" id="KW-0143">Chaperone</keyword>
<evidence type="ECO:0008006" key="9">
    <source>
        <dbReference type="Google" id="ProtNLM"/>
    </source>
</evidence>
<dbReference type="Gene3D" id="3.90.640.10">
    <property type="entry name" value="Actin, Chain A, domain 4"/>
    <property type="match status" value="1"/>
</dbReference>
<evidence type="ECO:0000256" key="5">
    <source>
        <dbReference type="ARBA" id="ARBA00023016"/>
    </source>
</evidence>
<dbReference type="SUPFAM" id="SSF100920">
    <property type="entry name" value="Heat shock protein 70kD (HSP70), peptide-binding domain"/>
    <property type="match status" value="1"/>
</dbReference>
<dbReference type="InterPro" id="IPR018181">
    <property type="entry name" value="Heat_shock_70_CS"/>
</dbReference>
<evidence type="ECO:0000256" key="2">
    <source>
        <dbReference type="ARBA" id="ARBA00022553"/>
    </source>
</evidence>
<evidence type="ECO:0000313" key="8">
    <source>
        <dbReference type="Proteomes" id="UP000326251"/>
    </source>
</evidence>
<dbReference type="RefSeq" id="WP_150336111.1">
    <property type="nucleotide sequence ID" value="NZ_RZUG01000041.1"/>
</dbReference>
<evidence type="ECO:0000256" key="6">
    <source>
        <dbReference type="ARBA" id="ARBA00023186"/>
    </source>
</evidence>
<reference evidence="7 8" key="1">
    <citation type="journal article" date="2019" name="Syst. Appl. Microbiol.">
        <title>Characterization of Bifidobacterium species in feaces of the Egyptian fruit bat: Description of B. vespertilionis sp. nov. and B. rousetti sp. nov.</title>
        <authorList>
            <person name="Modesto M."/>
            <person name="Satti M."/>
            <person name="Watanabe K."/>
            <person name="Puglisi E."/>
            <person name="Morelli L."/>
            <person name="Huang C.-H."/>
            <person name="Liou J.-S."/>
            <person name="Miyashita M."/>
            <person name="Tamura T."/>
            <person name="Saito S."/>
            <person name="Mori K."/>
            <person name="Huang L."/>
            <person name="Sciavilla P."/>
            <person name="Sandri C."/>
            <person name="Spiezio C."/>
            <person name="Vitali F."/>
            <person name="Cavalieri D."/>
            <person name="Perpetuini G."/>
            <person name="Tofalo R."/>
            <person name="Bonetti A."/>
            <person name="Arita M."/>
            <person name="Mattarelli P."/>
        </authorList>
    </citation>
    <scope>NUCLEOTIDE SEQUENCE [LARGE SCALE GENOMIC DNA]</scope>
    <source>
        <strain evidence="7 8">RST19</strain>
    </source>
</reference>
<dbReference type="EMBL" id="RZUG01000041">
    <property type="protein sequence ID" value="KAA8822245.1"/>
    <property type="molecule type" value="Genomic_DNA"/>
</dbReference>
<proteinExistence type="inferred from homology"/>
<evidence type="ECO:0000256" key="3">
    <source>
        <dbReference type="ARBA" id="ARBA00022741"/>
    </source>
</evidence>
<protein>
    <recommendedName>
        <fullName evidence="9">Hsp70 family protein</fullName>
    </recommendedName>
</protein>
<dbReference type="Gene3D" id="2.60.34.10">
    <property type="entry name" value="Substrate Binding Domain Of DNAk, Chain A, domain 1"/>
    <property type="match status" value="1"/>
</dbReference>
<keyword evidence="4" id="KW-0067">ATP-binding</keyword>
<dbReference type="Gene3D" id="3.30.420.40">
    <property type="match status" value="2"/>
</dbReference>
<dbReference type="InterPro" id="IPR029047">
    <property type="entry name" value="HSP70_peptide-bd_sf"/>
</dbReference>
<evidence type="ECO:0000256" key="1">
    <source>
        <dbReference type="ARBA" id="ARBA00007381"/>
    </source>
</evidence>
<dbReference type="AlphaFoldDB" id="A0A5J5DZK0"/>
<keyword evidence="5" id="KW-0346">Stress response</keyword>
<dbReference type="InterPro" id="IPR013126">
    <property type="entry name" value="Hsp_70_fam"/>
</dbReference>
<evidence type="ECO:0000256" key="4">
    <source>
        <dbReference type="ARBA" id="ARBA00022840"/>
    </source>
</evidence>
<dbReference type="GO" id="GO:0140662">
    <property type="term" value="F:ATP-dependent protein folding chaperone"/>
    <property type="evidence" value="ECO:0007669"/>
    <property type="project" value="InterPro"/>
</dbReference>
<dbReference type="Pfam" id="PF00012">
    <property type="entry name" value="HSP70"/>
    <property type="match status" value="1"/>
</dbReference>
<accession>A0A5J5DZK0</accession>
<sequence>MRKPCPETYRQPSPETYVNHAPRQYTKRSLSNVAKTNVFITFQGKNYKVSVSRKDFEKATESLLNRTRELVEDVLDETNLTWDGIDYVLLIGGSTRMPMVREMVEKISGKTPETNVNPDEAVALGASIQAALEVANGSGSVSTDSGDVPVVPAAGKDIVIQDVTSQALGTLTYNPETDIERNTVVIPRNAKIPGSYSEEFSTVVDNQTEIRVQVTQGDDPDPKFVVILGESTLRIPPYPKHSPIRVTYHYDIDQTVQIEVTDLVSNQSLGTFEIDRAANLNDEQVAAATDKIGNMTVE</sequence>
<keyword evidence="3" id="KW-0547">Nucleotide-binding</keyword>
<comment type="similarity">
    <text evidence="1">Belongs to the heat shock protein 70 family.</text>
</comment>
<dbReference type="Proteomes" id="UP000326251">
    <property type="component" value="Unassembled WGS sequence"/>
</dbReference>
<organism evidence="7 8">
    <name type="scientific">Bifidobacterium reuteri</name>
    <dbReference type="NCBI Taxonomy" id="983706"/>
    <lineage>
        <taxon>Bacteria</taxon>
        <taxon>Bacillati</taxon>
        <taxon>Actinomycetota</taxon>
        <taxon>Actinomycetes</taxon>
        <taxon>Bifidobacteriales</taxon>
        <taxon>Bifidobacteriaceae</taxon>
        <taxon>Bifidobacterium</taxon>
    </lineage>
</organism>
<dbReference type="GO" id="GO:0005524">
    <property type="term" value="F:ATP binding"/>
    <property type="evidence" value="ECO:0007669"/>
    <property type="project" value="UniProtKB-KW"/>
</dbReference>
<dbReference type="PANTHER" id="PTHR19375">
    <property type="entry name" value="HEAT SHOCK PROTEIN 70KDA"/>
    <property type="match status" value="1"/>
</dbReference>